<evidence type="ECO:0000256" key="6">
    <source>
        <dbReference type="ARBA" id="ARBA00022989"/>
    </source>
</evidence>
<dbReference type="InterPro" id="IPR007227">
    <property type="entry name" value="Cell_shape_determining_MreD"/>
</dbReference>
<feature type="transmembrane region" description="Helical" evidence="8">
    <location>
        <begin position="50"/>
        <end position="69"/>
    </location>
</feature>
<evidence type="ECO:0000256" key="5">
    <source>
        <dbReference type="ARBA" id="ARBA00022960"/>
    </source>
</evidence>
<keyword evidence="7 8" id="KW-0472">Membrane</keyword>
<proteinExistence type="inferred from homology"/>
<evidence type="ECO:0000256" key="7">
    <source>
        <dbReference type="ARBA" id="ARBA00023136"/>
    </source>
</evidence>
<keyword evidence="4 8" id="KW-0812">Transmembrane</keyword>
<dbReference type="OrthoDB" id="7161178at2"/>
<organism evidence="9 10">
    <name type="scientific">Hypericibacter terrae</name>
    <dbReference type="NCBI Taxonomy" id="2602015"/>
    <lineage>
        <taxon>Bacteria</taxon>
        <taxon>Pseudomonadati</taxon>
        <taxon>Pseudomonadota</taxon>
        <taxon>Alphaproteobacteria</taxon>
        <taxon>Rhodospirillales</taxon>
        <taxon>Dongiaceae</taxon>
        <taxon>Hypericibacter</taxon>
    </lineage>
</organism>
<keyword evidence="5" id="KW-0133">Cell shape</keyword>
<keyword evidence="10" id="KW-1185">Reference proteome</keyword>
<evidence type="ECO:0000313" key="9">
    <source>
        <dbReference type="EMBL" id="QEX15913.1"/>
    </source>
</evidence>
<dbReference type="AlphaFoldDB" id="A0A5J6MEL9"/>
<dbReference type="GO" id="GO:0005886">
    <property type="term" value="C:plasma membrane"/>
    <property type="evidence" value="ECO:0007669"/>
    <property type="project" value="UniProtKB-SubCell"/>
</dbReference>
<evidence type="ECO:0000256" key="2">
    <source>
        <dbReference type="ARBA" id="ARBA00007776"/>
    </source>
</evidence>
<accession>A0A5J6MEL9</accession>
<comment type="similarity">
    <text evidence="2">Belongs to the MreD family.</text>
</comment>
<protein>
    <submittedName>
        <fullName evidence="9">Rod shape-determining protein MreD</fullName>
    </submittedName>
</protein>
<feature type="transmembrane region" description="Helical" evidence="8">
    <location>
        <begin position="107"/>
        <end position="128"/>
    </location>
</feature>
<evidence type="ECO:0000313" key="10">
    <source>
        <dbReference type="Proteomes" id="UP000326202"/>
    </source>
</evidence>
<dbReference type="EMBL" id="CP042906">
    <property type="protein sequence ID" value="QEX15913.1"/>
    <property type="molecule type" value="Genomic_DNA"/>
</dbReference>
<evidence type="ECO:0000256" key="1">
    <source>
        <dbReference type="ARBA" id="ARBA00004651"/>
    </source>
</evidence>
<name>A0A5J6MEL9_9PROT</name>
<dbReference type="GO" id="GO:0008360">
    <property type="term" value="P:regulation of cell shape"/>
    <property type="evidence" value="ECO:0007669"/>
    <property type="project" value="UniProtKB-KW"/>
</dbReference>
<evidence type="ECO:0000256" key="8">
    <source>
        <dbReference type="SAM" id="Phobius"/>
    </source>
</evidence>
<sequence>MSSSFWQRLDLWSQRLWPATLTLMLMLLGSIPVPLPFWQPISPSFALMSVYYWAIHRPTALPLPLVFFIGILADFFGMAPLGVGTLVLVVVYALTVSQRRLFIGQPFLVVWWGYMMVSAGAMMLAWVATSLLDVTLVDPRPAVFNYLVDLGLYPAVAYLFARAQRWLLSQQA</sequence>
<keyword evidence="6 8" id="KW-1133">Transmembrane helix</keyword>
<evidence type="ECO:0000256" key="4">
    <source>
        <dbReference type="ARBA" id="ARBA00022692"/>
    </source>
</evidence>
<feature type="transmembrane region" description="Helical" evidence="8">
    <location>
        <begin position="75"/>
        <end position="95"/>
    </location>
</feature>
<dbReference type="Proteomes" id="UP000326202">
    <property type="component" value="Chromosome"/>
</dbReference>
<keyword evidence="3" id="KW-1003">Cell membrane</keyword>
<dbReference type="NCBIfam" id="TIGR03426">
    <property type="entry name" value="shape_MreD"/>
    <property type="match status" value="1"/>
</dbReference>
<feature type="transmembrane region" description="Helical" evidence="8">
    <location>
        <begin position="16"/>
        <end position="38"/>
    </location>
</feature>
<gene>
    <name evidence="9" type="ORF">FRZ44_12020</name>
</gene>
<dbReference type="Pfam" id="PF04093">
    <property type="entry name" value="MreD"/>
    <property type="match status" value="1"/>
</dbReference>
<dbReference type="KEGG" id="htq:FRZ44_12020"/>
<dbReference type="RefSeq" id="WP_151176328.1">
    <property type="nucleotide sequence ID" value="NZ_CP042906.1"/>
</dbReference>
<reference evidence="9 10" key="1">
    <citation type="submission" date="2019-08" db="EMBL/GenBank/DDBJ databases">
        <title>Hyperibacter terrae gen. nov., sp. nov. and Hyperibacter viscosus sp. nov., two new members in the family Rhodospirillaceae isolated from the rhizosphere of Hypericum perforatum.</title>
        <authorList>
            <person name="Noviana Z."/>
        </authorList>
    </citation>
    <scope>NUCLEOTIDE SEQUENCE [LARGE SCALE GENOMIC DNA]</scope>
    <source>
        <strain evidence="9 10">R5913</strain>
    </source>
</reference>
<evidence type="ECO:0000256" key="3">
    <source>
        <dbReference type="ARBA" id="ARBA00022475"/>
    </source>
</evidence>
<comment type="subcellular location">
    <subcellularLocation>
        <location evidence="1">Cell membrane</location>
        <topology evidence="1">Multi-pass membrane protein</topology>
    </subcellularLocation>
</comment>
<feature type="transmembrane region" description="Helical" evidence="8">
    <location>
        <begin position="143"/>
        <end position="161"/>
    </location>
</feature>